<keyword evidence="5" id="KW-0472">Membrane</keyword>
<reference evidence="9" key="1">
    <citation type="submission" date="2012-09" db="EMBL/GenBank/DDBJ databases">
        <authorList>
            <person name="Martin A.A."/>
        </authorList>
    </citation>
    <scope>NUCLEOTIDE SEQUENCE</scope>
</reference>
<feature type="domain" description="Ankyrin repeat" evidence="8">
    <location>
        <begin position="160"/>
        <end position="425"/>
    </location>
</feature>
<dbReference type="FunFam" id="1.25.40.20:FF:000302">
    <property type="entry name" value="Ankyrin repeat containing protein"/>
    <property type="match status" value="1"/>
</dbReference>
<evidence type="ECO:0000256" key="3">
    <source>
        <dbReference type="ARBA" id="ARBA00022824"/>
    </source>
</evidence>
<evidence type="ECO:0000259" key="8">
    <source>
        <dbReference type="Pfam" id="PF11904"/>
    </source>
</evidence>
<keyword evidence="4" id="KW-0040">ANK repeat</keyword>
<dbReference type="Proteomes" id="UP000035642">
    <property type="component" value="Unassembled WGS sequence"/>
</dbReference>
<keyword evidence="6" id="KW-0143">Chaperone</keyword>
<dbReference type="Pfam" id="PF12796">
    <property type="entry name" value="Ank_2"/>
    <property type="match status" value="1"/>
</dbReference>
<accession>A0A0K0CXN3</accession>
<dbReference type="Gene3D" id="1.25.40.20">
    <property type="entry name" value="Ankyrin repeat-containing domain"/>
    <property type="match status" value="1"/>
</dbReference>
<protein>
    <submittedName>
        <fullName evidence="10">ANK_REP_REGION domain-containing protein</fullName>
    </submittedName>
</protein>
<dbReference type="Pfam" id="PF11904">
    <property type="entry name" value="ANKRD13_C"/>
    <property type="match status" value="1"/>
</dbReference>
<evidence type="ECO:0000256" key="5">
    <source>
        <dbReference type="ARBA" id="ARBA00023136"/>
    </source>
</evidence>
<evidence type="ECO:0000256" key="4">
    <source>
        <dbReference type="ARBA" id="ARBA00023043"/>
    </source>
</evidence>
<sequence length="450" mass="51459">MTGSDMETYPLHKAAFFNDVQSIAQLIKTGRSLYEQDMHGNTALHISTMLGHRVDDFIEATALLLAHNAPVKVKNCDGWNPLMEAVSYGDRQIITEMLRKLKAQSRMGISSRKSHLLKVLEDIGDFYLELKWDFQSWIPLLSRMLPSDVCQIYKKGTLLRMDTTLADFNERRWERGDISFLFNATAQHESDDNDIVTYCFNDMCFQVFQRVRHEESEAEVDEEVDVLMSSDIVSAQMSTKTITFRQAFSGWVFKHAKEEQIGDYNVNFYLVDGMKLISRKRREHLSVDDIKKNKSFMQSLASGASVGDEDFKSFQHRKSLPPPGRMPTTWEEYVGAAPGAAPPLGRAQILKQNEKQLTALVGMSEDFPMDIDVLLNILEIVAPFKHLNKLRRFCEARLPPGFPVRIEIPLLPTISAKITFQKLQFGLNISDKIFFVPASYREDPTRFPDL</sequence>
<dbReference type="WBParaSite" id="ACAC_0000234901-mRNA-1">
    <property type="protein sequence ID" value="ACAC_0000234901-mRNA-1"/>
    <property type="gene ID" value="ACAC_0000234901"/>
</dbReference>
<dbReference type="PANTHER" id="PTHR12447">
    <property type="entry name" value="ANKYRIN REPEAT DOMAIN-CONTAINING PROTEIN 13"/>
    <property type="match status" value="1"/>
</dbReference>
<evidence type="ECO:0000256" key="6">
    <source>
        <dbReference type="ARBA" id="ARBA00023186"/>
    </source>
</evidence>
<evidence type="ECO:0000256" key="1">
    <source>
        <dbReference type="ARBA" id="ARBA00004586"/>
    </source>
</evidence>
<evidence type="ECO:0000256" key="2">
    <source>
        <dbReference type="ARBA" id="ARBA00022737"/>
    </source>
</evidence>
<name>A0A0K0CXN3_ANGCA</name>
<reference evidence="10" key="2">
    <citation type="submission" date="2017-02" db="UniProtKB">
        <authorList>
            <consortium name="WormBaseParasite"/>
        </authorList>
    </citation>
    <scope>IDENTIFICATION</scope>
</reference>
<dbReference type="PANTHER" id="PTHR12447:SF25">
    <property type="entry name" value="ANKYRIN REPEAT DOMAIN-CONTAINING PROTEIN 13C"/>
    <property type="match status" value="1"/>
</dbReference>
<dbReference type="GO" id="GO:0006621">
    <property type="term" value="P:protein retention in ER lumen"/>
    <property type="evidence" value="ECO:0007669"/>
    <property type="project" value="TreeGrafter"/>
</dbReference>
<evidence type="ECO:0000313" key="10">
    <source>
        <dbReference type="WBParaSite" id="ACAC_0000234901-mRNA-1"/>
    </source>
</evidence>
<evidence type="ECO:0000313" key="9">
    <source>
        <dbReference type="Proteomes" id="UP000035642"/>
    </source>
</evidence>
<dbReference type="SMART" id="SM00248">
    <property type="entry name" value="ANK"/>
    <property type="match status" value="3"/>
</dbReference>
<proteinExistence type="predicted"/>
<dbReference type="STRING" id="6313.A0A0K0CXN3"/>
<dbReference type="InterPro" id="IPR055285">
    <property type="entry name" value="ANKRD13_C"/>
</dbReference>
<comment type="function">
    <text evidence="7">Acts as a molecular chaperone for G protein-coupled receptors, regulating their biogenesis and exit from the ER.</text>
</comment>
<keyword evidence="9" id="KW-1185">Reference proteome</keyword>
<keyword evidence="2" id="KW-0677">Repeat</keyword>
<dbReference type="InterPro" id="IPR036770">
    <property type="entry name" value="Ankyrin_rpt-contain_sf"/>
</dbReference>
<evidence type="ECO:0000256" key="7">
    <source>
        <dbReference type="ARBA" id="ARBA00037107"/>
    </source>
</evidence>
<dbReference type="SUPFAM" id="SSF48403">
    <property type="entry name" value="Ankyrin repeat"/>
    <property type="match status" value="1"/>
</dbReference>
<dbReference type="GO" id="GO:0005102">
    <property type="term" value="F:signaling receptor binding"/>
    <property type="evidence" value="ECO:0007669"/>
    <property type="project" value="TreeGrafter"/>
</dbReference>
<keyword evidence="3" id="KW-0256">Endoplasmic reticulum</keyword>
<comment type="subcellular location">
    <subcellularLocation>
        <location evidence="1">Endoplasmic reticulum membrane</location>
    </subcellularLocation>
</comment>
<dbReference type="InterPro" id="IPR002110">
    <property type="entry name" value="Ankyrin_rpt"/>
</dbReference>
<dbReference type="InterPro" id="IPR021832">
    <property type="entry name" value="ANKRD13"/>
</dbReference>
<dbReference type="GO" id="GO:0005789">
    <property type="term" value="C:endoplasmic reticulum membrane"/>
    <property type="evidence" value="ECO:0007669"/>
    <property type="project" value="UniProtKB-SubCell"/>
</dbReference>
<organism evidence="9 10">
    <name type="scientific">Angiostrongylus cantonensis</name>
    <name type="common">Rat lungworm</name>
    <dbReference type="NCBI Taxonomy" id="6313"/>
    <lineage>
        <taxon>Eukaryota</taxon>
        <taxon>Metazoa</taxon>
        <taxon>Ecdysozoa</taxon>
        <taxon>Nematoda</taxon>
        <taxon>Chromadorea</taxon>
        <taxon>Rhabditida</taxon>
        <taxon>Rhabditina</taxon>
        <taxon>Rhabditomorpha</taxon>
        <taxon>Strongyloidea</taxon>
        <taxon>Metastrongylidae</taxon>
        <taxon>Angiostrongylus</taxon>
    </lineage>
</organism>
<dbReference type="AlphaFoldDB" id="A0A0K0CXN3"/>